<evidence type="ECO:0000313" key="1">
    <source>
        <dbReference type="EMBL" id="CDS35739.1"/>
    </source>
</evidence>
<protein>
    <submittedName>
        <fullName evidence="1">Expressed conserved protein</fullName>
    </submittedName>
</protein>
<dbReference type="OrthoDB" id="10393740at2759"/>
<keyword evidence="2" id="KW-1185">Reference proteome</keyword>
<name>A0A068XY16_ECHMU</name>
<reference evidence="1" key="2">
    <citation type="submission" date="2015-11" db="EMBL/GenBank/DDBJ databases">
        <authorList>
            <person name="Zhang Y."/>
            <person name="Guo Z."/>
        </authorList>
    </citation>
    <scope>NUCLEOTIDE SEQUENCE</scope>
</reference>
<accession>A0A068XY16</accession>
<reference evidence="1" key="1">
    <citation type="journal article" date="2013" name="Nature">
        <title>The genomes of four tapeworm species reveal adaptations to parasitism.</title>
        <authorList>
            <person name="Tsai I.J."/>
            <person name="Zarowiecki M."/>
            <person name="Holroyd N."/>
            <person name="Garciarrubio A."/>
            <person name="Sanchez-Flores A."/>
            <person name="Brooks K.L."/>
            <person name="Tracey A."/>
            <person name="Bobes R.J."/>
            <person name="Fragoso G."/>
            <person name="Sciutto E."/>
            <person name="Aslett M."/>
            <person name="Beasley H."/>
            <person name="Bennett H.M."/>
            <person name="Cai J."/>
            <person name="Camicia F."/>
            <person name="Clark R."/>
            <person name="Cucher M."/>
            <person name="De Silva N."/>
            <person name="Day T.A."/>
            <person name="Deplazes P."/>
            <person name="Estrada K."/>
            <person name="Fernandez C."/>
            <person name="Holland P.W."/>
            <person name="Hou J."/>
            <person name="Hu S."/>
            <person name="Huckvale T."/>
            <person name="Hung S.S."/>
            <person name="Kamenetzky L."/>
            <person name="Keane J.A."/>
            <person name="Kiss F."/>
            <person name="Koziol U."/>
            <person name="Lambert O."/>
            <person name="Liu K."/>
            <person name="Luo X."/>
            <person name="Luo Y."/>
            <person name="Macchiaroli N."/>
            <person name="Nichol S."/>
            <person name="Paps J."/>
            <person name="Parkinson J."/>
            <person name="Pouchkina-Stantcheva N."/>
            <person name="Riddiford N."/>
            <person name="Rosenzvit M."/>
            <person name="Salinas G."/>
            <person name="Wasmuth J.D."/>
            <person name="Zamanian M."/>
            <person name="Zheng Y."/>
            <person name="Cai X."/>
            <person name="Soberon X."/>
            <person name="Olson P.D."/>
            <person name="Laclette J.P."/>
            <person name="Brehm K."/>
            <person name="Berriman M."/>
            <person name="Garciarrubio A."/>
            <person name="Bobes R.J."/>
            <person name="Fragoso G."/>
            <person name="Sanchez-Flores A."/>
            <person name="Estrada K."/>
            <person name="Cevallos M.A."/>
            <person name="Morett E."/>
            <person name="Gonzalez V."/>
            <person name="Portillo T."/>
            <person name="Ochoa-Leyva A."/>
            <person name="Jose M.V."/>
            <person name="Sciutto E."/>
            <person name="Landa A."/>
            <person name="Jimenez L."/>
            <person name="Valdes V."/>
            <person name="Carrero J.C."/>
            <person name="Larralde C."/>
            <person name="Morales-Montor J."/>
            <person name="Limon-Lason J."/>
            <person name="Soberon X."/>
            <person name="Laclette J.P."/>
        </authorList>
    </citation>
    <scope>NUCLEOTIDE SEQUENCE [LARGE SCALE GENOMIC DNA]</scope>
</reference>
<sequence>MSLGDFDSILISGVTLGFLSSAAFSDSFYKKGLLLGQKAENEPRCLEIVSALPYQLKVNAMRDYNSGSGIRAIGVYKCRSCIDPERKFSFDDYRAMSIDGVELFFLIEAHDYSSLCQKMFQIRPRTDHVNARFIRPISFKIISIDSHINRLYETKNADGLESISASVRKACDEVEKHAMDKLEQTTNALSRTMHKIYAQTRGTTDGSSECSRDWVKYDPSVKASNSLPTPYDRSFAGGGPTGGSISASAARNLREEGNSPWTTTKDADVINAGLAEGYFKLASSFTKATVFTIFIYNATGFLADPYICPTIFA</sequence>
<organism evidence="1 2">
    <name type="scientific">Echinococcus multilocularis</name>
    <name type="common">Fox tapeworm</name>
    <dbReference type="NCBI Taxonomy" id="6211"/>
    <lineage>
        <taxon>Eukaryota</taxon>
        <taxon>Metazoa</taxon>
        <taxon>Spiralia</taxon>
        <taxon>Lophotrochozoa</taxon>
        <taxon>Platyhelminthes</taxon>
        <taxon>Cestoda</taxon>
        <taxon>Eucestoda</taxon>
        <taxon>Cyclophyllidea</taxon>
        <taxon>Taeniidae</taxon>
        <taxon>Echinococcus</taxon>
    </lineage>
</organism>
<dbReference type="Proteomes" id="UP000017246">
    <property type="component" value="Unassembled WGS sequence"/>
</dbReference>
<evidence type="ECO:0000313" key="2">
    <source>
        <dbReference type="Proteomes" id="UP000017246"/>
    </source>
</evidence>
<dbReference type="EMBL" id="LN902841">
    <property type="protein sequence ID" value="CDS35739.1"/>
    <property type="molecule type" value="Genomic_DNA"/>
</dbReference>
<dbReference type="AlphaFoldDB" id="A0A068XY16"/>
<gene>
    <name evidence="1" type="ORF">EmuJ_001168500</name>
</gene>
<proteinExistence type="predicted"/>